<protein>
    <submittedName>
        <fullName evidence="4 5">Salivary C-type lectin</fullName>
    </submittedName>
</protein>
<dbReference type="KEGG" id="cqu:CpipJ_CPIJ006812"/>
<dbReference type="Proteomes" id="UP000002320">
    <property type="component" value="Unassembled WGS sequence"/>
</dbReference>
<organism>
    <name type="scientific">Culex quinquefasciatus</name>
    <name type="common">Southern house mosquito</name>
    <name type="synonym">Culex pungens</name>
    <dbReference type="NCBI Taxonomy" id="7176"/>
    <lineage>
        <taxon>Eukaryota</taxon>
        <taxon>Metazoa</taxon>
        <taxon>Ecdysozoa</taxon>
        <taxon>Arthropoda</taxon>
        <taxon>Hexapoda</taxon>
        <taxon>Insecta</taxon>
        <taxon>Pterygota</taxon>
        <taxon>Neoptera</taxon>
        <taxon>Endopterygota</taxon>
        <taxon>Diptera</taxon>
        <taxon>Nematocera</taxon>
        <taxon>Culicoidea</taxon>
        <taxon>Culicidae</taxon>
        <taxon>Culicinae</taxon>
        <taxon>Culicini</taxon>
        <taxon>Culex</taxon>
        <taxon>Culex</taxon>
    </lineage>
</organism>
<dbReference type="InterPro" id="IPR050111">
    <property type="entry name" value="C-type_lectin/snaclec_domain"/>
</dbReference>
<dbReference type="OrthoDB" id="7760957at2759"/>
<dbReference type="SMART" id="SM00034">
    <property type="entry name" value="CLECT"/>
    <property type="match status" value="1"/>
</dbReference>
<evidence type="ECO:0000313" key="6">
    <source>
        <dbReference type="Proteomes" id="UP000002320"/>
    </source>
</evidence>
<dbReference type="EMBL" id="DS231947">
    <property type="protein sequence ID" value="EDS28430.1"/>
    <property type="molecule type" value="Genomic_DNA"/>
</dbReference>
<keyword evidence="2" id="KW-0732">Signal</keyword>
<dbReference type="EnsemblMetazoa" id="CPIJ006812-RA">
    <property type="protein sequence ID" value="CPIJ006812-PA"/>
    <property type="gene ID" value="CPIJ006812"/>
</dbReference>
<gene>
    <name evidence="5" type="primary">6038742</name>
    <name evidence="4" type="ORF">CpipJ_CPIJ006812</name>
</gene>
<dbReference type="OMA" id="ENCIEVG"/>
<dbReference type="GO" id="GO:0030246">
    <property type="term" value="F:carbohydrate binding"/>
    <property type="evidence" value="ECO:0007669"/>
    <property type="project" value="UniProtKB-KW"/>
</dbReference>
<reference evidence="5" key="2">
    <citation type="submission" date="2021-02" db="UniProtKB">
        <authorList>
            <consortium name="EnsemblMetazoa"/>
        </authorList>
    </citation>
    <scope>IDENTIFICATION</scope>
    <source>
        <strain evidence="5">JHB</strain>
    </source>
</reference>
<keyword evidence="4" id="KW-0430">Lectin</keyword>
<dbReference type="InterPro" id="IPR016186">
    <property type="entry name" value="C-type_lectin-like/link_sf"/>
</dbReference>
<name>B0WIE7_CULQU</name>
<keyword evidence="6" id="KW-1185">Reference proteome</keyword>
<dbReference type="VEuPathDB" id="VectorBase:CPIJ006812"/>
<evidence type="ECO:0000259" key="3">
    <source>
        <dbReference type="PROSITE" id="PS50041"/>
    </source>
</evidence>
<feature type="signal peptide" evidence="2">
    <location>
        <begin position="1"/>
        <end position="22"/>
    </location>
</feature>
<keyword evidence="1" id="KW-1015">Disulfide bond</keyword>
<dbReference type="InterPro" id="IPR016187">
    <property type="entry name" value="CTDL_fold"/>
</dbReference>
<dbReference type="AlphaFoldDB" id="B0WIE7"/>
<feature type="domain" description="C-type lectin" evidence="3">
    <location>
        <begin position="40"/>
        <end position="166"/>
    </location>
</feature>
<evidence type="ECO:0000256" key="1">
    <source>
        <dbReference type="ARBA" id="ARBA00023157"/>
    </source>
</evidence>
<evidence type="ECO:0000313" key="4">
    <source>
        <dbReference type="EMBL" id="EDS28430.1"/>
    </source>
</evidence>
<feature type="chain" id="PRO_5011408241" evidence="2">
    <location>
        <begin position="23"/>
        <end position="172"/>
    </location>
</feature>
<sequence>MISKALSAVLVLTIAMVSSSLASPDFNATEEVLARSDALDSNQRYHVFNDKVVDFFQAWQYCASLGLRLATVNSVEDDAELAVALIRADRKAKGPWWIGGTDLGKEGNFVWITNGKPLGHKTGFTNYAPGEPNNYGGNENCIEVGFFGGTTWNDRGCDVARATICEKVTVKC</sequence>
<dbReference type="Pfam" id="PF00059">
    <property type="entry name" value="Lectin_C"/>
    <property type="match status" value="1"/>
</dbReference>
<proteinExistence type="predicted"/>
<dbReference type="SUPFAM" id="SSF56436">
    <property type="entry name" value="C-type lectin-like"/>
    <property type="match status" value="1"/>
</dbReference>
<dbReference type="FunCoup" id="B0WIE7">
    <property type="interactions" value="2"/>
</dbReference>
<dbReference type="VEuPathDB" id="VectorBase:CQUJHB000651"/>
<dbReference type="InParanoid" id="B0WIE7"/>
<dbReference type="HOGENOM" id="CLU_049894_13_1_1"/>
<evidence type="ECO:0000313" key="5">
    <source>
        <dbReference type="EnsemblMetazoa" id="CPIJ006812-PA"/>
    </source>
</evidence>
<evidence type="ECO:0000256" key="2">
    <source>
        <dbReference type="SAM" id="SignalP"/>
    </source>
</evidence>
<dbReference type="InterPro" id="IPR001304">
    <property type="entry name" value="C-type_lectin-like"/>
</dbReference>
<dbReference type="PROSITE" id="PS00615">
    <property type="entry name" value="C_TYPE_LECTIN_1"/>
    <property type="match status" value="1"/>
</dbReference>
<reference evidence="4" key="1">
    <citation type="submission" date="2007-03" db="EMBL/GenBank/DDBJ databases">
        <title>Annotation of Culex pipiens quinquefasciatus.</title>
        <authorList>
            <consortium name="The Broad Institute Genome Sequencing Platform"/>
            <person name="Atkinson P.W."/>
            <person name="Hemingway J."/>
            <person name="Christensen B.M."/>
            <person name="Higgs S."/>
            <person name="Kodira C."/>
            <person name="Hannick L."/>
            <person name="Megy K."/>
            <person name="O'Leary S."/>
            <person name="Pearson M."/>
            <person name="Haas B.J."/>
            <person name="Mauceli E."/>
            <person name="Wortman J.R."/>
            <person name="Lee N.H."/>
            <person name="Guigo R."/>
            <person name="Stanke M."/>
            <person name="Alvarado L."/>
            <person name="Amedeo P."/>
            <person name="Antoine C.H."/>
            <person name="Arensburger P."/>
            <person name="Bidwell S.L."/>
            <person name="Crawford M."/>
            <person name="Camaro F."/>
            <person name="Devon K."/>
            <person name="Engels R."/>
            <person name="Hammond M."/>
            <person name="Howarth C."/>
            <person name="Koehrsen M."/>
            <person name="Lawson D."/>
            <person name="Montgomery P."/>
            <person name="Nene V."/>
            <person name="Nusbaum C."/>
            <person name="Puiu D."/>
            <person name="Romero-Severson J."/>
            <person name="Severson D.W."/>
            <person name="Shumway M."/>
            <person name="Sisk P."/>
            <person name="Stolte C."/>
            <person name="Zeng Q."/>
            <person name="Eisenstadt E."/>
            <person name="Fraser-Liggett C."/>
            <person name="Strausberg R."/>
            <person name="Galagan J."/>
            <person name="Birren B."/>
            <person name="Collins F.H."/>
        </authorList>
    </citation>
    <scope>NUCLEOTIDE SEQUENCE [LARGE SCALE GENOMIC DNA]</scope>
    <source>
        <strain evidence="4">JHB</strain>
    </source>
</reference>
<dbReference type="PANTHER" id="PTHR22803">
    <property type="entry name" value="MANNOSE, PHOSPHOLIPASE, LECTIN RECEPTOR RELATED"/>
    <property type="match status" value="1"/>
</dbReference>
<dbReference type="Gene3D" id="3.10.100.10">
    <property type="entry name" value="Mannose-Binding Protein A, subunit A"/>
    <property type="match status" value="1"/>
</dbReference>
<dbReference type="PROSITE" id="PS50041">
    <property type="entry name" value="C_TYPE_LECTIN_2"/>
    <property type="match status" value="1"/>
</dbReference>
<dbReference type="InterPro" id="IPR018378">
    <property type="entry name" value="C-type_lectin_CS"/>
</dbReference>
<dbReference type="eggNOG" id="KOG4297">
    <property type="taxonomic scope" value="Eukaryota"/>
</dbReference>
<accession>B0WIE7</accession>